<dbReference type="OrthoDB" id="413079at2759"/>
<feature type="transmembrane region" description="Helical" evidence="8">
    <location>
        <begin position="352"/>
        <end position="372"/>
    </location>
</feature>
<dbReference type="PANTHER" id="PTHR23514">
    <property type="entry name" value="BYPASS OF STOP CODON PROTEIN 6"/>
    <property type="match status" value="1"/>
</dbReference>
<feature type="transmembrane region" description="Helical" evidence="8">
    <location>
        <begin position="285"/>
        <end position="307"/>
    </location>
</feature>
<evidence type="ECO:0000256" key="1">
    <source>
        <dbReference type="ARBA" id="ARBA00004127"/>
    </source>
</evidence>
<dbReference type="GO" id="GO:0016020">
    <property type="term" value="C:membrane"/>
    <property type="evidence" value="ECO:0007669"/>
    <property type="project" value="TreeGrafter"/>
</dbReference>
<dbReference type="InterPro" id="IPR020846">
    <property type="entry name" value="MFS_dom"/>
</dbReference>
<dbReference type="Proteomes" id="UP000189580">
    <property type="component" value="Chromosome a"/>
</dbReference>
<dbReference type="InterPro" id="IPR036259">
    <property type="entry name" value="MFS_trans_sf"/>
</dbReference>
<dbReference type="FunFam" id="1.20.1250.20:FF:000286">
    <property type="entry name" value="MFS efflux transporter"/>
    <property type="match status" value="1"/>
</dbReference>
<evidence type="ECO:0000256" key="5">
    <source>
        <dbReference type="ARBA" id="ARBA00022989"/>
    </source>
</evidence>
<evidence type="ECO:0000256" key="2">
    <source>
        <dbReference type="ARBA" id="ARBA00008335"/>
    </source>
</evidence>
<evidence type="ECO:0000256" key="6">
    <source>
        <dbReference type="ARBA" id="ARBA00023136"/>
    </source>
</evidence>
<evidence type="ECO:0000256" key="4">
    <source>
        <dbReference type="ARBA" id="ARBA00022692"/>
    </source>
</evidence>
<feature type="compositionally biased region" description="Polar residues" evidence="7">
    <location>
        <begin position="23"/>
        <end position="35"/>
    </location>
</feature>
<dbReference type="InterPro" id="IPR051788">
    <property type="entry name" value="MFS_Transporter"/>
</dbReference>
<feature type="transmembrane region" description="Helical" evidence="8">
    <location>
        <begin position="210"/>
        <end position="229"/>
    </location>
</feature>
<gene>
    <name evidence="10" type="primary">BSC6</name>
    <name evidence="10" type="ORF">AWJ20_208</name>
</gene>
<feature type="transmembrane region" description="Helical" evidence="8">
    <location>
        <begin position="407"/>
        <end position="429"/>
    </location>
</feature>
<dbReference type="GO" id="GO:0022857">
    <property type="term" value="F:transmembrane transporter activity"/>
    <property type="evidence" value="ECO:0007669"/>
    <property type="project" value="InterPro"/>
</dbReference>
<comment type="similarity">
    <text evidence="2">Belongs to the major facilitator superfamily.</text>
</comment>
<feature type="domain" description="Major facilitator superfamily (MFS) profile" evidence="9">
    <location>
        <begin position="276"/>
        <end position="468"/>
    </location>
</feature>
<dbReference type="SUPFAM" id="SSF103473">
    <property type="entry name" value="MFS general substrate transporter"/>
    <property type="match status" value="1"/>
</dbReference>
<sequence length="468" mass="50902">MAEKINAEEARQKSAGELDYQENKQNNTETLTLSVPPSDPEDHLYDWNYPIRNIFRVAAGYYSFIICGMNDSSIGVLIPTLEPYYGLDYLLVSLAFLAPFIGYSIAALISDKIHRLIGRCGVGIMGASCQVICYIVVCTAPPFPVFVIMYGIAGFGNGSIDSTVNSWVGGLKHSNEALGLLHGCYGLGGTICPAIFTAMIGHGIRWNHCYFLLIGMGATSILAFASAFWGETAVKYKQEVEKDVTNSMTEERRGDIENSSHDVDTTVGEASNDNKIMLRVVSDRLVWMLSITLFVYLGASVSFGGWISTFMIQVRHGAKDKMGYVTTGFWAGLTVGRMTLGFLVGHFQAEDYFVIFFILVSLASVLIVWLVPVLGVSVAFTIVFGIISGPVFPTIIASALRKLPKYLHVAGVGFCVAVGGGGAALPPFINGVIANKFGPRVLGPYTVILLSLMLVMWLLILKLHPQRN</sequence>
<comment type="subcellular location">
    <subcellularLocation>
        <location evidence="1">Endomembrane system</location>
        <topology evidence="1">Multi-pass membrane protein</topology>
    </subcellularLocation>
</comment>
<feature type="region of interest" description="Disordered" evidence="7">
    <location>
        <begin position="1"/>
        <end position="37"/>
    </location>
</feature>
<feature type="transmembrane region" description="Helical" evidence="8">
    <location>
        <begin position="59"/>
        <end position="78"/>
    </location>
</feature>
<dbReference type="Pfam" id="PF07690">
    <property type="entry name" value="MFS_1"/>
    <property type="match status" value="1"/>
</dbReference>
<dbReference type="Gene3D" id="1.20.1250.20">
    <property type="entry name" value="MFS general substrate transporter like domains"/>
    <property type="match status" value="2"/>
</dbReference>
<keyword evidence="5 8" id="KW-1133">Transmembrane helix</keyword>
<dbReference type="KEGG" id="slb:AWJ20_208"/>
<keyword evidence="4 8" id="KW-0812">Transmembrane</keyword>
<reference evidence="10 11" key="1">
    <citation type="submission" date="2016-02" db="EMBL/GenBank/DDBJ databases">
        <title>Complete genome sequence and transcriptome regulation of the pentose utilising yeast Sugiyamaella lignohabitans.</title>
        <authorList>
            <person name="Bellasio M."/>
            <person name="Peymann A."/>
            <person name="Valli M."/>
            <person name="Sipitzky M."/>
            <person name="Graf A."/>
            <person name="Sauer M."/>
            <person name="Marx H."/>
            <person name="Mattanovich D."/>
        </authorList>
    </citation>
    <scope>NUCLEOTIDE SEQUENCE [LARGE SCALE GENOMIC DNA]</scope>
    <source>
        <strain evidence="10 11">CBS 10342</strain>
    </source>
</reference>
<evidence type="ECO:0000256" key="7">
    <source>
        <dbReference type="SAM" id="MobiDB-lite"/>
    </source>
</evidence>
<dbReference type="PROSITE" id="PS50850">
    <property type="entry name" value="MFS"/>
    <property type="match status" value="1"/>
</dbReference>
<proteinExistence type="inferred from homology"/>
<feature type="transmembrane region" description="Helical" evidence="8">
    <location>
        <begin position="90"/>
        <end position="109"/>
    </location>
</feature>
<dbReference type="InterPro" id="IPR011701">
    <property type="entry name" value="MFS"/>
</dbReference>
<accession>A0A167CQD1</accession>
<keyword evidence="11" id="KW-1185">Reference proteome</keyword>
<evidence type="ECO:0000313" key="11">
    <source>
        <dbReference type="Proteomes" id="UP000189580"/>
    </source>
</evidence>
<dbReference type="RefSeq" id="XP_018734458.1">
    <property type="nucleotide sequence ID" value="XM_018879007.1"/>
</dbReference>
<feature type="transmembrane region" description="Helical" evidence="8">
    <location>
        <begin position="327"/>
        <end position="345"/>
    </location>
</feature>
<keyword evidence="3" id="KW-0813">Transport</keyword>
<feature type="transmembrane region" description="Helical" evidence="8">
    <location>
        <begin position="378"/>
        <end position="400"/>
    </location>
</feature>
<feature type="transmembrane region" description="Helical" evidence="8">
    <location>
        <begin position="180"/>
        <end position="204"/>
    </location>
</feature>
<feature type="compositionally biased region" description="Basic and acidic residues" evidence="7">
    <location>
        <begin position="1"/>
        <end position="16"/>
    </location>
</feature>
<dbReference type="EMBL" id="CP014501">
    <property type="protein sequence ID" value="ANB11981.1"/>
    <property type="molecule type" value="Genomic_DNA"/>
</dbReference>
<protein>
    <submittedName>
        <fullName evidence="10">Bsc6p</fullName>
    </submittedName>
</protein>
<name>A0A167CQD1_9ASCO</name>
<evidence type="ECO:0000259" key="9">
    <source>
        <dbReference type="PROSITE" id="PS50850"/>
    </source>
</evidence>
<dbReference type="GeneID" id="30033951"/>
<evidence type="ECO:0000256" key="8">
    <source>
        <dbReference type="SAM" id="Phobius"/>
    </source>
</evidence>
<feature type="transmembrane region" description="Helical" evidence="8">
    <location>
        <begin position="143"/>
        <end position="160"/>
    </location>
</feature>
<evidence type="ECO:0000256" key="3">
    <source>
        <dbReference type="ARBA" id="ARBA00022448"/>
    </source>
</evidence>
<dbReference type="AlphaFoldDB" id="A0A167CQD1"/>
<organism evidence="10 11">
    <name type="scientific">Sugiyamaella lignohabitans</name>
    <dbReference type="NCBI Taxonomy" id="796027"/>
    <lineage>
        <taxon>Eukaryota</taxon>
        <taxon>Fungi</taxon>
        <taxon>Dikarya</taxon>
        <taxon>Ascomycota</taxon>
        <taxon>Saccharomycotina</taxon>
        <taxon>Dipodascomycetes</taxon>
        <taxon>Dipodascales</taxon>
        <taxon>Trichomonascaceae</taxon>
        <taxon>Sugiyamaella</taxon>
    </lineage>
</organism>
<keyword evidence="6 8" id="KW-0472">Membrane</keyword>
<evidence type="ECO:0000313" key="10">
    <source>
        <dbReference type="EMBL" id="ANB11981.1"/>
    </source>
</evidence>
<dbReference type="PANTHER" id="PTHR23514:SF3">
    <property type="entry name" value="BYPASS OF STOP CODON PROTEIN 6"/>
    <property type="match status" value="1"/>
</dbReference>
<dbReference type="GO" id="GO:0012505">
    <property type="term" value="C:endomembrane system"/>
    <property type="evidence" value="ECO:0007669"/>
    <property type="project" value="UniProtKB-SubCell"/>
</dbReference>
<feature type="transmembrane region" description="Helical" evidence="8">
    <location>
        <begin position="116"/>
        <end position="137"/>
    </location>
</feature>
<feature type="transmembrane region" description="Helical" evidence="8">
    <location>
        <begin position="441"/>
        <end position="461"/>
    </location>
</feature>